<dbReference type="OrthoDB" id="1158011at2759"/>
<dbReference type="Proteomes" id="UP000235965">
    <property type="component" value="Unassembled WGS sequence"/>
</dbReference>
<evidence type="ECO:0000256" key="7">
    <source>
        <dbReference type="ARBA" id="ARBA00022679"/>
    </source>
</evidence>
<evidence type="ECO:0000256" key="1">
    <source>
        <dbReference type="ARBA" id="ARBA00001936"/>
    </source>
</evidence>
<dbReference type="GO" id="GO:0006024">
    <property type="term" value="P:glycosaminoglycan biosynthetic process"/>
    <property type="evidence" value="ECO:0007669"/>
    <property type="project" value="UniProtKB-ARBA"/>
</dbReference>
<keyword evidence="10" id="KW-1133">Transmembrane helix</keyword>
<evidence type="ECO:0000256" key="2">
    <source>
        <dbReference type="ARBA" id="ARBA00004323"/>
    </source>
</evidence>
<dbReference type="EMBL" id="NEVH01013361">
    <property type="protein sequence ID" value="PNF28926.1"/>
    <property type="molecule type" value="Genomic_DNA"/>
</dbReference>
<evidence type="ECO:0000256" key="12">
    <source>
        <dbReference type="ARBA" id="ARBA00023136"/>
    </source>
</evidence>
<evidence type="ECO:0000256" key="11">
    <source>
        <dbReference type="ARBA" id="ARBA00023034"/>
    </source>
</evidence>
<dbReference type="GO" id="GO:0047220">
    <property type="term" value="F:galactosylxylosylprotein 3-beta-galactosyltransferase activity"/>
    <property type="evidence" value="ECO:0007669"/>
    <property type="project" value="TreeGrafter"/>
</dbReference>
<dbReference type="STRING" id="105785.A0A2J7QK23"/>
<keyword evidence="17" id="KW-1185">Reference proteome</keyword>
<comment type="subcellular location">
    <subcellularLocation>
        <location evidence="2 15">Golgi apparatus membrane</location>
        <topology evidence="2 15">Single-pass type II membrane protein</topology>
    </subcellularLocation>
</comment>
<dbReference type="PANTHER" id="PTHR11214">
    <property type="entry name" value="BETA-1,3-N-ACETYLGLUCOSAMINYLTRANSFERASE"/>
    <property type="match status" value="1"/>
</dbReference>
<dbReference type="EC" id="2.4.1.-" evidence="15"/>
<proteinExistence type="inferred from homology"/>
<evidence type="ECO:0000256" key="5">
    <source>
        <dbReference type="ARBA" id="ARBA00008661"/>
    </source>
</evidence>
<dbReference type="GO" id="GO:0006493">
    <property type="term" value="P:protein O-linked glycosylation"/>
    <property type="evidence" value="ECO:0007669"/>
    <property type="project" value="TreeGrafter"/>
</dbReference>
<dbReference type="InParanoid" id="A0A2J7QK23"/>
<evidence type="ECO:0000256" key="13">
    <source>
        <dbReference type="ARBA" id="ARBA00023180"/>
    </source>
</evidence>
<keyword evidence="6 15" id="KW-0328">Glycosyltransferase</keyword>
<evidence type="ECO:0000256" key="4">
    <source>
        <dbReference type="ARBA" id="ARBA00005093"/>
    </source>
</evidence>
<protein>
    <recommendedName>
        <fullName evidence="15">Hexosyltransferase</fullName>
        <ecNumber evidence="15">2.4.1.-</ecNumber>
    </recommendedName>
</protein>
<accession>A0A2J7QK23</accession>
<comment type="cofactor">
    <cofactor evidence="1">
        <name>Mn(2+)</name>
        <dbReference type="ChEBI" id="CHEBI:29035"/>
    </cofactor>
</comment>
<name>A0A2J7QK23_9NEOP</name>
<keyword evidence="12" id="KW-0472">Membrane</keyword>
<evidence type="ECO:0000256" key="10">
    <source>
        <dbReference type="ARBA" id="ARBA00022989"/>
    </source>
</evidence>
<dbReference type="Gene3D" id="3.90.550.50">
    <property type="match status" value="1"/>
</dbReference>
<evidence type="ECO:0000256" key="15">
    <source>
        <dbReference type="RuleBase" id="RU363063"/>
    </source>
</evidence>
<dbReference type="FunFam" id="3.90.550.50:FF:000018">
    <property type="entry name" value="Hexosyltransferase"/>
    <property type="match status" value="1"/>
</dbReference>
<evidence type="ECO:0000256" key="6">
    <source>
        <dbReference type="ARBA" id="ARBA00022676"/>
    </source>
</evidence>
<dbReference type="AlphaFoldDB" id="A0A2J7QK23"/>
<comment type="pathway">
    <text evidence="4">Glycan metabolism; heparan sulfate biosynthesis.</text>
</comment>
<dbReference type="GO" id="GO:0000139">
    <property type="term" value="C:Golgi membrane"/>
    <property type="evidence" value="ECO:0007669"/>
    <property type="project" value="UniProtKB-SubCell"/>
</dbReference>
<keyword evidence="9" id="KW-0735">Signal-anchor</keyword>
<keyword evidence="7" id="KW-0808">Transferase</keyword>
<evidence type="ECO:0000256" key="14">
    <source>
        <dbReference type="ARBA" id="ARBA00023211"/>
    </source>
</evidence>
<keyword evidence="11 15" id="KW-0333">Golgi apparatus</keyword>
<evidence type="ECO:0000256" key="9">
    <source>
        <dbReference type="ARBA" id="ARBA00022968"/>
    </source>
</evidence>
<keyword evidence="13" id="KW-0325">Glycoprotein</keyword>
<comment type="caution">
    <text evidence="16">The sequence shown here is derived from an EMBL/GenBank/DDBJ whole genome shotgun (WGS) entry which is preliminary data.</text>
</comment>
<comment type="similarity">
    <text evidence="5 15">Belongs to the glycosyltransferase 31 family.</text>
</comment>
<comment type="pathway">
    <text evidence="3">Glycan metabolism; chondroitin sulfate biosynthesis.</text>
</comment>
<gene>
    <name evidence="16" type="ORF">B7P43_G18208</name>
</gene>
<evidence type="ECO:0000256" key="8">
    <source>
        <dbReference type="ARBA" id="ARBA00022692"/>
    </source>
</evidence>
<evidence type="ECO:0000256" key="3">
    <source>
        <dbReference type="ARBA" id="ARBA00004840"/>
    </source>
</evidence>
<dbReference type="PANTHER" id="PTHR11214:SF3">
    <property type="entry name" value="BETA-1,3-GALACTOSYLTRANSFERASE 6"/>
    <property type="match status" value="1"/>
</dbReference>
<sequence length="314" mass="36160">MVIDTNAIDVEYVFCTEKINLRSGQNNDPILGKATRNHSILIILILTSPANVNRREIIRGTWLSLWKNSSVVQYHFVVGGGGFKEEIHSFIAEEQSVHHDLIVLPHVYDDYKSLTKKVLEAFVWIDKAVNHFKYLLKCDDDSFVQVDKVLSELQTLKLAKEHSLYWGFFNGRAQVKVSGKWKESDWVLCDYYLPYALGGGYVLSQKLIHFIAVNAKFLRLYNSEDVSVGVWLSAVANVTRLHDPRFDTEFMSRGCSNTYLVTHKHDATTMRKMFVTLKESGRLCDVEYRTRDSYMYNWNVPPSKCCIRNDSSIP</sequence>
<keyword evidence="14" id="KW-0464">Manganese</keyword>
<evidence type="ECO:0000313" key="17">
    <source>
        <dbReference type="Proteomes" id="UP000235965"/>
    </source>
</evidence>
<evidence type="ECO:0000313" key="16">
    <source>
        <dbReference type="EMBL" id="PNF28926.1"/>
    </source>
</evidence>
<dbReference type="Pfam" id="PF01762">
    <property type="entry name" value="Galactosyl_T"/>
    <property type="match status" value="1"/>
</dbReference>
<dbReference type="FunCoup" id="A0A2J7QK23">
    <property type="interactions" value="156"/>
</dbReference>
<keyword evidence="8" id="KW-0812">Transmembrane</keyword>
<reference evidence="16 17" key="1">
    <citation type="submission" date="2017-12" db="EMBL/GenBank/DDBJ databases">
        <title>Hemimetabolous genomes reveal molecular basis of termite eusociality.</title>
        <authorList>
            <person name="Harrison M.C."/>
            <person name="Jongepier E."/>
            <person name="Robertson H.M."/>
            <person name="Arning N."/>
            <person name="Bitard-Feildel T."/>
            <person name="Chao H."/>
            <person name="Childers C.P."/>
            <person name="Dinh H."/>
            <person name="Doddapaneni H."/>
            <person name="Dugan S."/>
            <person name="Gowin J."/>
            <person name="Greiner C."/>
            <person name="Han Y."/>
            <person name="Hu H."/>
            <person name="Hughes D.S.T."/>
            <person name="Huylmans A.-K."/>
            <person name="Kemena C."/>
            <person name="Kremer L.P.M."/>
            <person name="Lee S.L."/>
            <person name="Lopez-Ezquerra A."/>
            <person name="Mallet L."/>
            <person name="Monroy-Kuhn J.M."/>
            <person name="Moser A."/>
            <person name="Murali S.C."/>
            <person name="Muzny D.M."/>
            <person name="Otani S."/>
            <person name="Piulachs M.-D."/>
            <person name="Poelchau M."/>
            <person name="Qu J."/>
            <person name="Schaub F."/>
            <person name="Wada-Katsumata A."/>
            <person name="Worley K.C."/>
            <person name="Xie Q."/>
            <person name="Ylla G."/>
            <person name="Poulsen M."/>
            <person name="Gibbs R.A."/>
            <person name="Schal C."/>
            <person name="Richards S."/>
            <person name="Belles X."/>
            <person name="Korb J."/>
            <person name="Bornberg-Bauer E."/>
        </authorList>
    </citation>
    <scope>NUCLEOTIDE SEQUENCE [LARGE SCALE GENOMIC DNA]</scope>
    <source>
        <tissue evidence="16">Whole body</tissue>
    </source>
</reference>
<dbReference type="InterPro" id="IPR002659">
    <property type="entry name" value="Glyco_trans_31"/>
</dbReference>
<organism evidence="16 17">
    <name type="scientific">Cryptotermes secundus</name>
    <dbReference type="NCBI Taxonomy" id="105785"/>
    <lineage>
        <taxon>Eukaryota</taxon>
        <taxon>Metazoa</taxon>
        <taxon>Ecdysozoa</taxon>
        <taxon>Arthropoda</taxon>
        <taxon>Hexapoda</taxon>
        <taxon>Insecta</taxon>
        <taxon>Pterygota</taxon>
        <taxon>Neoptera</taxon>
        <taxon>Polyneoptera</taxon>
        <taxon>Dictyoptera</taxon>
        <taxon>Blattodea</taxon>
        <taxon>Blattoidea</taxon>
        <taxon>Termitoidae</taxon>
        <taxon>Kalotermitidae</taxon>
        <taxon>Cryptotermitinae</taxon>
        <taxon>Cryptotermes</taxon>
    </lineage>
</organism>